<dbReference type="HOGENOM" id="CLU_079909_1_0_2"/>
<evidence type="ECO:0000256" key="3">
    <source>
        <dbReference type="ARBA" id="ARBA00022475"/>
    </source>
</evidence>
<comment type="subcellular location">
    <subcellularLocation>
        <location evidence="1 7">Cell membrane</location>
        <topology evidence="1 7">Multi-pass membrane protein</topology>
    </subcellularLocation>
</comment>
<dbReference type="AlphaFoldDB" id="G4RM32"/>
<comment type="caution">
    <text evidence="7">Lacks conserved residue(s) required for the propagation of feature annotation.</text>
</comment>
<dbReference type="GO" id="GO:0005886">
    <property type="term" value="C:plasma membrane"/>
    <property type="evidence" value="ECO:0007669"/>
    <property type="project" value="UniProtKB-SubCell"/>
</dbReference>
<dbReference type="GeneID" id="11262902"/>
<dbReference type="KEGG" id="ttn:TTX_2013"/>
<dbReference type="Pfam" id="PF01914">
    <property type="entry name" value="MarC"/>
    <property type="match status" value="1"/>
</dbReference>
<comment type="similarity">
    <text evidence="2 7">Belongs to the UPF0056 (MarC) family.</text>
</comment>
<feature type="transmembrane region" description="Helical" evidence="7">
    <location>
        <begin position="169"/>
        <end position="192"/>
    </location>
</feature>
<dbReference type="OrthoDB" id="10856at2157"/>
<dbReference type="PANTHER" id="PTHR33508:SF1">
    <property type="entry name" value="UPF0056 MEMBRANE PROTEIN YHCE"/>
    <property type="match status" value="1"/>
</dbReference>
<feature type="transmembrane region" description="Helical" evidence="7">
    <location>
        <begin position="71"/>
        <end position="92"/>
    </location>
</feature>
<evidence type="ECO:0000256" key="1">
    <source>
        <dbReference type="ARBA" id="ARBA00004651"/>
    </source>
</evidence>
<feature type="transmembrane region" description="Helical" evidence="7">
    <location>
        <begin position="136"/>
        <end position="157"/>
    </location>
</feature>
<keyword evidence="4 7" id="KW-0812">Transmembrane</keyword>
<dbReference type="RefSeq" id="WP_014127880.1">
    <property type="nucleotide sequence ID" value="NC_016070.1"/>
</dbReference>
<reference evidence="8 9" key="1">
    <citation type="journal article" date="2011" name="PLoS ONE">
        <title>The complete genome sequence of Thermoproteus tenax: a physiologically versatile member of the Crenarchaeota.</title>
        <authorList>
            <person name="Siebers B."/>
            <person name="Zaparty M."/>
            <person name="Raddatz G."/>
            <person name="Tjaden B."/>
            <person name="Albers S.V."/>
            <person name="Bell S.D."/>
            <person name="Blombach F."/>
            <person name="Kletzin A."/>
            <person name="Kyrpides N."/>
            <person name="Lanz C."/>
            <person name="Plagens A."/>
            <person name="Rampp M."/>
            <person name="Rosinus A."/>
            <person name="von Jan M."/>
            <person name="Makarova K.S."/>
            <person name="Klenk H.P."/>
            <person name="Schuster S.C."/>
            <person name="Hensel R."/>
        </authorList>
    </citation>
    <scope>NUCLEOTIDE SEQUENCE [LARGE SCALE GENOMIC DNA]</scope>
    <source>
        <strain evidence="9">ATCC 35583 / DSM 2078 / JCM 9277 / NBRC 100435 / Kra 1</strain>
    </source>
</reference>
<dbReference type="PANTHER" id="PTHR33508">
    <property type="entry name" value="UPF0056 MEMBRANE PROTEIN YHCE"/>
    <property type="match status" value="1"/>
</dbReference>
<dbReference type="EMBL" id="FN869859">
    <property type="protein sequence ID" value="CCC82627.1"/>
    <property type="molecule type" value="Genomic_DNA"/>
</dbReference>
<dbReference type="eggNOG" id="arCOG01997">
    <property type="taxonomic scope" value="Archaea"/>
</dbReference>
<keyword evidence="3" id="KW-1003">Cell membrane</keyword>
<gene>
    <name evidence="8" type="ordered locus">TTX_2013</name>
</gene>
<feature type="transmembrane region" description="Helical" evidence="7">
    <location>
        <begin position="43"/>
        <end position="65"/>
    </location>
</feature>
<keyword evidence="6 7" id="KW-0472">Membrane</keyword>
<evidence type="ECO:0000256" key="4">
    <source>
        <dbReference type="ARBA" id="ARBA00022692"/>
    </source>
</evidence>
<evidence type="ECO:0000256" key="7">
    <source>
        <dbReference type="RuleBase" id="RU362048"/>
    </source>
</evidence>
<sequence>MTPIEFLALVGQIYAIENPIGKLGIVGEMAMNKPKEFKRAIRAMAATVVVLSTIFSVAGAPLLALLNVNMASFKIAGGIIILATAIVTLVHGSTVTLRGRPEEVAVVPLATPLIVGPGTITTLILFSSIYGVSVTLLAALVASALSIMTLYGGAWFVRSFGPMPARALGRFMALIIATAGTDLILTGVSQYVSQLLRSLSQT</sequence>
<feature type="transmembrane region" description="Helical" evidence="7">
    <location>
        <begin position="104"/>
        <end position="130"/>
    </location>
</feature>
<proteinExistence type="inferred from homology"/>
<dbReference type="PaxDb" id="768679-TTX_2013"/>
<dbReference type="PATRIC" id="fig|768679.9.peg.2038"/>
<evidence type="ECO:0000313" key="9">
    <source>
        <dbReference type="Proteomes" id="UP000002654"/>
    </source>
</evidence>
<accession>G4RM32</accession>
<organism evidence="8 9">
    <name type="scientific">Thermoproteus tenax (strain ATCC 35583 / DSM 2078 / JCM 9277 / NBRC 100435 / Kra 1)</name>
    <dbReference type="NCBI Taxonomy" id="768679"/>
    <lineage>
        <taxon>Archaea</taxon>
        <taxon>Thermoproteota</taxon>
        <taxon>Thermoprotei</taxon>
        <taxon>Thermoproteales</taxon>
        <taxon>Thermoproteaceae</taxon>
        <taxon>Thermoproteus</taxon>
    </lineage>
</organism>
<evidence type="ECO:0000256" key="6">
    <source>
        <dbReference type="ARBA" id="ARBA00023136"/>
    </source>
</evidence>
<keyword evidence="9" id="KW-1185">Reference proteome</keyword>
<name>G4RM32_THETK</name>
<dbReference type="Proteomes" id="UP000002654">
    <property type="component" value="Chromosome"/>
</dbReference>
<evidence type="ECO:0000313" key="8">
    <source>
        <dbReference type="EMBL" id="CCC82627.1"/>
    </source>
</evidence>
<evidence type="ECO:0000256" key="2">
    <source>
        <dbReference type="ARBA" id="ARBA00009784"/>
    </source>
</evidence>
<keyword evidence="5 7" id="KW-1133">Transmembrane helix</keyword>
<dbReference type="InterPro" id="IPR002771">
    <property type="entry name" value="Multi_antbiot-R_MarC"/>
</dbReference>
<evidence type="ECO:0000256" key="5">
    <source>
        <dbReference type="ARBA" id="ARBA00022989"/>
    </source>
</evidence>
<protein>
    <recommendedName>
        <fullName evidence="7">UPF0056 membrane protein</fullName>
    </recommendedName>
</protein>